<sequence length="796" mass="86906">MAGVRGFSDPNVQVNSDGKNTFQQKVTPALSTKAQSLLPYYINYLGGNWTESTQCTGAGSNSFQANHACLNNDLNNLWAANNTPTSWAHFRRQDIPVHFSIAESWTVADMYQASLDEVFINCPGGPQNPDQGGAVLDNNGTPGCEAPGFACFPFSWKTVPEFHQAAGVTWQVYQDVDNFGDDALSSFVQYQNAGPNDPLTTFGNSYPGLAKFYSDARAGTLPQVSWIVGPAELSEHVPYLPRDGAWLQKQIVDAVVHGAAYNKTGGWGDHVTPFHSPSGTAGEWLNVENSVFGYLGQTYTGPDPYTATIESFRVPFSIISPWTRGGNVFTEHADHNSQIMFVEQWLQALGYNGTATDQMPAWRRAHMSNLLNAFDFDHPDFTIPKLVEALTPSEDSNGNWDAASICQGKYGNPPTKPPAPFGPDNENSDPSKLSEEGYKAVRGYLTEGRYLVFEMNGFALTAVAGSNNIIGTKATADHRSKSQRWVLHSIGGSAVDGGKGAGTFVLTSAVDGRYLTSQTSLDATKAAAGTYTIMDLRNGKGYSMMNGNGKYLSLDANGTITPVQQAQGFQLFKQQQQQQSLVQNQQQYVFLSQETQSRQSEEMPYVQTPPDLSTPHYSPPPYSPPNPHHEIEEEEIRPELPPRLETSQLSPQHAREPSAQDSEYDDDVDAVSPLTPTFLSFLTVSNPSSSNSPVPNSPPPYDHQEQDPVSPLTPTFSAFPDDSASEISSSATLVQSDSNSTLAESNHAYEYEMMEQEPNVWNLDSHPPPAPRMAENGMEARRTALETVGRHLRALG</sequence>
<keyword evidence="1" id="KW-0378">Hydrolase</keyword>
<dbReference type="InterPro" id="IPR007312">
    <property type="entry name" value="Phosphoesterase"/>
</dbReference>
<name>A0A8H4WAT3_9HELO</name>
<dbReference type="PANTHER" id="PTHR31956">
    <property type="entry name" value="NON-SPECIFIC PHOSPHOLIPASE C4-RELATED"/>
    <property type="match status" value="1"/>
</dbReference>
<dbReference type="AlphaFoldDB" id="A0A8H4WAT3"/>
<evidence type="ECO:0000313" key="3">
    <source>
        <dbReference type="EMBL" id="KAF4638055.1"/>
    </source>
</evidence>
<feature type="region of interest" description="Disordered" evidence="2">
    <location>
        <begin position="392"/>
        <end position="434"/>
    </location>
</feature>
<feature type="region of interest" description="Disordered" evidence="2">
    <location>
        <begin position="646"/>
        <end position="745"/>
    </location>
</feature>
<dbReference type="Pfam" id="PF04185">
    <property type="entry name" value="Phosphoesterase"/>
    <property type="match status" value="1"/>
</dbReference>
<dbReference type="Gene3D" id="3.40.720.10">
    <property type="entry name" value="Alkaline Phosphatase, subunit A"/>
    <property type="match status" value="2"/>
</dbReference>
<dbReference type="Proteomes" id="UP000566819">
    <property type="component" value="Unassembled WGS sequence"/>
</dbReference>
<protein>
    <submittedName>
        <fullName evidence="3">Uncharacterized protein</fullName>
    </submittedName>
</protein>
<feature type="compositionally biased region" description="Pro residues" evidence="2">
    <location>
        <begin position="617"/>
        <end position="626"/>
    </location>
</feature>
<dbReference type="EMBL" id="JAAMPI010000001">
    <property type="protein sequence ID" value="KAF4638055.1"/>
    <property type="molecule type" value="Genomic_DNA"/>
</dbReference>
<dbReference type="OrthoDB" id="5135119at2759"/>
<evidence type="ECO:0000313" key="4">
    <source>
        <dbReference type="Proteomes" id="UP000566819"/>
    </source>
</evidence>
<keyword evidence="4" id="KW-1185">Reference proteome</keyword>
<feature type="compositionally biased region" description="Low complexity" evidence="2">
    <location>
        <begin position="684"/>
        <end position="694"/>
    </location>
</feature>
<dbReference type="PANTHER" id="PTHR31956:SF1">
    <property type="entry name" value="NON-SPECIFIC PHOSPHOLIPASE C1"/>
    <property type="match status" value="1"/>
</dbReference>
<feature type="compositionally biased region" description="Polar residues" evidence="2">
    <location>
        <begin position="10"/>
        <end position="20"/>
    </location>
</feature>
<feature type="region of interest" description="Disordered" evidence="2">
    <location>
        <begin position="1"/>
        <end position="20"/>
    </location>
</feature>
<dbReference type="InterPro" id="IPR008999">
    <property type="entry name" value="Actin-crosslinking"/>
</dbReference>
<accession>A0A8H4WAT3</accession>
<reference evidence="3 4" key="1">
    <citation type="submission" date="2020-03" db="EMBL/GenBank/DDBJ databases">
        <title>Draft Genome Sequence of Cudoniella acicularis.</title>
        <authorList>
            <person name="Buettner E."/>
            <person name="Kellner H."/>
        </authorList>
    </citation>
    <scope>NUCLEOTIDE SEQUENCE [LARGE SCALE GENOMIC DNA]</scope>
    <source>
        <strain evidence="3 4">DSM 108380</strain>
    </source>
</reference>
<organism evidence="3 4">
    <name type="scientific">Cudoniella acicularis</name>
    <dbReference type="NCBI Taxonomy" id="354080"/>
    <lineage>
        <taxon>Eukaryota</taxon>
        <taxon>Fungi</taxon>
        <taxon>Dikarya</taxon>
        <taxon>Ascomycota</taxon>
        <taxon>Pezizomycotina</taxon>
        <taxon>Leotiomycetes</taxon>
        <taxon>Helotiales</taxon>
        <taxon>Tricladiaceae</taxon>
        <taxon>Cudoniella</taxon>
    </lineage>
</organism>
<feature type="region of interest" description="Disordered" evidence="2">
    <location>
        <begin position="594"/>
        <end position="634"/>
    </location>
</feature>
<comment type="caution">
    <text evidence="3">The sequence shown here is derived from an EMBL/GenBank/DDBJ whole genome shotgun (WGS) entry which is preliminary data.</text>
</comment>
<dbReference type="InterPro" id="IPR017850">
    <property type="entry name" value="Alkaline_phosphatase_core_sf"/>
</dbReference>
<proteinExistence type="predicted"/>
<feature type="compositionally biased region" description="Polar residues" evidence="2">
    <location>
        <begin position="725"/>
        <end position="744"/>
    </location>
</feature>
<evidence type="ECO:0000256" key="2">
    <source>
        <dbReference type="SAM" id="MobiDB-lite"/>
    </source>
</evidence>
<evidence type="ECO:0000256" key="1">
    <source>
        <dbReference type="ARBA" id="ARBA00022801"/>
    </source>
</evidence>
<dbReference type="GO" id="GO:0042578">
    <property type="term" value="F:phosphoric ester hydrolase activity"/>
    <property type="evidence" value="ECO:0007669"/>
    <property type="project" value="UniProtKB-ARBA"/>
</dbReference>
<gene>
    <name evidence="3" type="ORF">G7Y89_g2</name>
</gene>
<feature type="compositionally biased region" description="Polar residues" evidence="2">
    <location>
        <begin position="674"/>
        <end position="683"/>
    </location>
</feature>
<dbReference type="SUPFAM" id="SSF50405">
    <property type="entry name" value="Actin-crosslinking proteins"/>
    <property type="match status" value="1"/>
</dbReference>